<dbReference type="AlphaFoldDB" id="A0A1D8NHS4"/>
<evidence type="ECO:0000313" key="3">
    <source>
        <dbReference type="Proteomes" id="UP000182444"/>
    </source>
</evidence>
<dbReference type="VEuPathDB" id="FungiDB:YALI1_E11770g"/>
<proteinExistence type="predicted"/>
<dbReference type="Proteomes" id="UP000182444">
    <property type="component" value="Chromosome 1E"/>
</dbReference>
<feature type="compositionally biased region" description="Low complexity" evidence="1">
    <location>
        <begin position="21"/>
        <end position="35"/>
    </location>
</feature>
<dbReference type="GeneID" id="94583559"/>
<evidence type="ECO:0000256" key="1">
    <source>
        <dbReference type="SAM" id="MobiDB-lite"/>
    </source>
</evidence>
<reference evidence="2 3" key="1">
    <citation type="journal article" date="2016" name="PLoS ONE">
        <title>Sequence Assembly of Yarrowia lipolytica Strain W29/CLIB89 Shows Transposable Element Diversity.</title>
        <authorList>
            <person name="Magnan C."/>
            <person name="Yu J."/>
            <person name="Chang I."/>
            <person name="Jahn E."/>
            <person name="Kanomata Y."/>
            <person name="Wu J."/>
            <person name="Zeller M."/>
            <person name="Oakes M."/>
            <person name="Baldi P."/>
            <person name="Sandmeyer S."/>
        </authorList>
    </citation>
    <scope>NUCLEOTIDE SEQUENCE [LARGE SCALE GENOMIC DNA]</scope>
    <source>
        <strain evidence="3">CLIB89(W29)</strain>
    </source>
</reference>
<name>A0A1D8NHS4_YARLL</name>
<dbReference type="RefSeq" id="XP_068139050.1">
    <property type="nucleotide sequence ID" value="XM_068282949.1"/>
</dbReference>
<dbReference type="EMBL" id="CP017557">
    <property type="protein sequence ID" value="AOW05178.1"/>
    <property type="molecule type" value="Genomic_DNA"/>
</dbReference>
<feature type="compositionally biased region" description="Polar residues" evidence="1">
    <location>
        <begin position="66"/>
        <end position="86"/>
    </location>
</feature>
<gene>
    <name evidence="2" type="ORF">YALI1_E11770g</name>
</gene>
<organism evidence="2 3">
    <name type="scientific">Yarrowia lipolytica</name>
    <name type="common">Candida lipolytica</name>
    <dbReference type="NCBI Taxonomy" id="4952"/>
    <lineage>
        <taxon>Eukaryota</taxon>
        <taxon>Fungi</taxon>
        <taxon>Dikarya</taxon>
        <taxon>Ascomycota</taxon>
        <taxon>Saccharomycotina</taxon>
        <taxon>Dipodascomycetes</taxon>
        <taxon>Dipodascales</taxon>
        <taxon>Dipodascales incertae sedis</taxon>
        <taxon>Yarrowia</taxon>
    </lineage>
</organism>
<accession>A0A1D8NHS4</accession>
<sequence>MRMGSKRHSCKLRPSVGLQRSSSSTTLPTAPLTLLQHPHNHHRSHVSAMVDGRTAAHPSVSSSSSALQQPFSIQQPFSTSVAATWQ</sequence>
<feature type="compositionally biased region" description="Basic residues" evidence="1">
    <location>
        <begin position="1"/>
        <end position="11"/>
    </location>
</feature>
<protein>
    <submittedName>
        <fullName evidence="2">Uncharacterized protein</fullName>
    </submittedName>
</protein>
<evidence type="ECO:0000313" key="2">
    <source>
        <dbReference type="EMBL" id="AOW05178.1"/>
    </source>
</evidence>
<feature type="region of interest" description="Disordered" evidence="1">
    <location>
        <begin position="1"/>
        <end position="86"/>
    </location>
</feature>